<gene>
    <name evidence="3 5" type="primary">rpsP</name>
    <name evidence="5" type="ORF">IB285_04715</name>
</gene>
<feature type="compositionally biased region" description="Basic and acidic residues" evidence="4">
    <location>
        <begin position="95"/>
        <end position="118"/>
    </location>
</feature>
<feature type="region of interest" description="Disordered" evidence="4">
    <location>
        <begin position="84"/>
        <end position="190"/>
    </location>
</feature>
<proteinExistence type="inferred from homology"/>
<keyword evidence="2 3" id="KW-0687">Ribonucleoprotein</keyword>
<keyword evidence="1 3" id="KW-0689">Ribosomal protein</keyword>
<sequence length="190" mass="20437">MAVAIRLSRGGAKKRPYYRIVVSDSRSPRDGKYLEQIGTYNPLLAKDDEGRVKLDEDRAKYWIGVGAKPSDRVLRFFDAAGIMEREARNNPQKGEPGEKAKERAEEKAEKAKEAEEAAKAATEAENDATGSAKSEETAEAVADAVDNEGDTAADEAAIAEQTAEGGETNEQADDTAGEDAKADDAEEKAE</sequence>
<feature type="compositionally biased region" description="Basic and acidic residues" evidence="4">
    <location>
        <begin position="178"/>
        <end position="190"/>
    </location>
</feature>
<evidence type="ECO:0000256" key="4">
    <source>
        <dbReference type="SAM" id="MobiDB-lite"/>
    </source>
</evidence>
<dbReference type="Gene3D" id="3.30.1320.10">
    <property type="match status" value="1"/>
</dbReference>
<dbReference type="SUPFAM" id="SSF54565">
    <property type="entry name" value="Ribosomal protein S16"/>
    <property type="match status" value="1"/>
</dbReference>
<protein>
    <recommendedName>
        <fullName evidence="3">Small ribosomal subunit protein bS16</fullName>
    </recommendedName>
</protein>
<reference evidence="5 6" key="1">
    <citation type="submission" date="2020-09" db="EMBL/GenBank/DDBJ databases">
        <authorList>
            <person name="Yoon J.-W."/>
        </authorList>
    </citation>
    <scope>NUCLEOTIDE SEQUENCE [LARGE SCALE GENOMIC DNA]</scope>
    <source>
        <strain evidence="5 6">KMU-140</strain>
    </source>
</reference>
<dbReference type="HAMAP" id="MF_00385">
    <property type="entry name" value="Ribosomal_bS16"/>
    <property type="match status" value="1"/>
</dbReference>
<dbReference type="Pfam" id="PF00886">
    <property type="entry name" value="Ribosomal_S16"/>
    <property type="match status" value="1"/>
</dbReference>
<dbReference type="GO" id="GO:0005840">
    <property type="term" value="C:ribosome"/>
    <property type="evidence" value="ECO:0007669"/>
    <property type="project" value="UniProtKB-KW"/>
</dbReference>
<evidence type="ECO:0000256" key="1">
    <source>
        <dbReference type="ARBA" id="ARBA00022980"/>
    </source>
</evidence>
<evidence type="ECO:0000313" key="5">
    <source>
        <dbReference type="EMBL" id="MBD2841559.1"/>
    </source>
</evidence>
<feature type="compositionally biased region" description="Low complexity" evidence="4">
    <location>
        <begin position="154"/>
        <end position="164"/>
    </location>
</feature>
<dbReference type="RefSeq" id="WP_190787092.1">
    <property type="nucleotide sequence ID" value="NZ_JACXLC010000001.1"/>
</dbReference>
<dbReference type="InterPro" id="IPR000307">
    <property type="entry name" value="Ribosomal_bS16"/>
</dbReference>
<dbReference type="NCBIfam" id="TIGR00002">
    <property type="entry name" value="S16"/>
    <property type="match status" value="1"/>
</dbReference>
<comment type="caution">
    <text evidence="5">The sequence shown here is derived from an EMBL/GenBank/DDBJ whole genome shotgun (WGS) entry which is preliminary data.</text>
</comment>
<comment type="similarity">
    <text evidence="3">Belongs to the bacterial ribosomal protein bS16 family.</text>
</comment>
<dbReference type="PROSITE" id="PS00732">
    <property type="entry name" value="RIBOSOMAL_S16"/>
    <property type="match status" value="1"/>
</dbReference>
<keyword evidence="6" id="KW-1185">Reference proteome</keyword>
<evidence type="ECO:0000313" key="6">
    <source>
        <dbReference type="Proteomes" id="UP000635384"/>
    </source>
</evidence>
<dbReference type="EMBL" id="JACXLC010000001">
    <property type="protein sequence ID" value="MBD2841559.1"/>
    <property type="molecule type" value="Genomic_DNA"/>
</dbReference>
<accession>A0ABR8KNY4</accession>
<dbReference type="PANTHER" id="PTHR12919">
    <property type="entry name" value="30S RIBOSOMAL PROTEIN S16"/>
    <property type="match status" value="1"/>
</dbReference>
<dbReference type="InterPro" id="IPR023803">
    <property type="entry name" value="Ribosomal_bS16_dom_sf"/>
</dbReference>
<name>A0ABR8KNY4_9SPHN</name>
<evidence type="ECO:0000256" key="3">
    <source>
        <dbReference type="HAMAP-Rule" id="MF_00385"/>
    </source>
</evidence>
<dbReference type="PANTHER" id="PTHR12919:SF20">
    <property type="entry name" value="SMALL RIBOSOMAL SUBUNIT PROTEIN BS16M"/>
    <property type="match status" value="1"/>
</dbReference>
<dbReference type="Proteomes" id="UP000635384">
    <property type="component" value="Unassembled WGS sequence"/>
</dbReference>
<evidence type="ECO:0000256" key="2">
    <source>
        <dbReference type="ARBA" id="ARBA00023274"/>
    </source>
</evidence>
<organism evidence="5 6">
    <name type="scientific">Erythrobacter rubeus</name>
    <dbReference type="NCBI Taxonomy" id="2760803"/>
    <lineage>
        <taxon>Bacteria</taxon>
        <taxon>Pseudomonadati</taxon>
        <taxon>Pseudomonadota</taxon>
        <taxon>Alphaproteobacteria</taxon>
        <taxon>Sphingomonadales</taxon>
        <taxon>Erythrobacteraceae</taxon>
        <taxon>Erythrobacter/Porphyrobacter group</taxon>
        <taxon>Erythrobacter</taxon>
    </lineage>
</organism>
<dbReference type="InterPro" id="IPR020592">
    <property type="entry name" value="Ribosomal_bS16_CS"/>
</dbReference>